<name>A0A1G9AG75_9STAP</name>
<dbReference type="RefSeq" id="WP_092597662.1">
    <property type="nucleotide sequence ID" value="NZ_FNFI01000006.1"/>
</dbReference>
<dbReference type="AlphaFoldDB" id="A0A1G9AG75"/>
<evidence type="ECO:0000256" key="1">
    <source>
        <dbReference type="SAM" id="MobiDB-lite"/>
    </source>
</evidence>
<protein>
    <submittedName>
        <fullName evidence="2">Uncharacterized protein</fullName>
    </submittedName>
</protein>
<feature type="compositionally biased region" description="Basic and acidic residues" evidence="1">
    <location>
        <begin position="7"/>
        <end position="22"/>
    </location>
</feature>
<sequence>MGIMDFFKNEDDQDNIKPKSEEPYSELSTGLDDFENPSWQQIESALSDIDVAEDSFTTLSFINYGLEVDTIQCVKTEEGYTFEALPAMETNEYGKIYHLDKLDYEEVLRRFEEFFKTQEVSGYKAFQKDSFE</sequence>
<evidence type="ECO:0000313" key="2">
    <source>
        <dbReference type="EMBL" id="SDK26362.1"/>
    </source>
</evidence>
<dbReference type="EMBL" id="FNFI01000006">
    <property type="protein sequence ID" value="SDK26362.1"/>
    <property type="molecule type" value="Genomic_DNA"/>
</dbReference>
<gene>
    <name evidence="2" type="ORF">SAMN05216187_106125</name>
</gene>
<evidence type="ECO:0000313" key="3">
    <source>
        <dbReference type="Proteomes" id="UP000242700"/>
    </source>
</evidence>
<feature type="region of interest" description="Disordered" evidence="1">
    <location>
        <begin position="1"/>
        <end position="30"/>
    </location>
</feature>
<dbReference type="Proteomes" id="UP000242700">
    <property type="component" value="Unassembled WGS sequence"/>
</dbReference>
<dbReference type="OrthoDB" id="2389265at2"/>
<proteinExistence type="predicted"/>
<reference evidence="3" key="1">
    <citation type="submission" date="2016-10" db="EMBL/GenBank/DDBJ databases">
        <authorList>
            <person name="Varghese N."/>
            <person name="Submissions S."/>
        </authorList>
    </citation>
    <scope>NUCLEOTIDE SEQUENCE [LARGE SCALE GENOMIC DNA]</scope>
    <source>
        <strain evidence="3">CGMCC 1.8911</strain>
    </source>
</reference>
<organism evidence="2 3">
    <name type="scientific">Jeotgalicoccus aerolatus</name>
    <dbReference type="NCBI Taxonomy" id="709510"/>
    <lineage>
        <taxon>Bacteria</taxon>
        <taxon>Bacillati</taxon>
        <taxon>Bacillota</taxon>
        <taxon>Bacilli</taxon>
        <taxon>Bacillales</taxon>
        <taxon>Staphylococcaceae</taxon>
        <taxon>Jeotgalicoccus</taxon>
    </lineage>
</organism>
<accession>A0A1G9AG75</accession>